<dbReference type="OrthoDB" id="5625143at2"/>
<dbReference type="InterPro" id="IPR009228">
    <property type="entry name" value="Capsid_scaffold_GpO"/>
</dbReference>
<dbReference type="EMBL" id="JWYV01000001">
    <property type="protein sequence ID" value="KKD01394.1"/>
    <property type="molecule type" value="Genomic_DNA"/>
</dbReference>
<accession>A0A0F5VGZ9</accession>
<dbReference type="Pfam" id="PF05929">
    <property type="entry name" value="Phage_GPO"/>
    <property type="match status" value="1"/>
</dbReference>
<protein>
    <recommendedName>
        <fullName evidence="4">Capsid protein</fullName>
    </recommendedName>
</protein>
<reference evidence="2 3" key="1">
    <citation type="submission" date="2014-12" db="EMBL/GenBank/DDBJ databases">
        <title>Mercury Reductase activity and rhizosphere competence traits in the genome of root associated Photobacterium halotolerans MELD1.</title>
        <authorList>
            <person name="Mathew D.C."/>
            <person name="Huang C.-C."/>
        </authorList>
    </citation>
    <scope>NUCLEOTIDE SEQUENCE [LARGE SCALE GENOMIC DNA]</scope>
    <source>
        <strain evidence="2 3">MELD1</strain>
    </source>
</reference>
<keyword evidence="3" id="KW-1185">Reference proteome</keyword>
<feature type="region of interest" description="Disordered" evidence="1">
    <location>
        <begin position="282"/>
        <end position="303"/>
    </location>
</feature>
<evidence type="ECO:0008006" key="4">
    <source>
        <dbReference type="Google" id="ProtNLM"/>
    </source>
</evidence>
<evidence type="ECO:0000313" key="2">
    <source>
        <dbReference type="EMBL" id="KKD01394.1"/>
    </source>
</evidence>
<proteinExistence type="predicted"/>
<dbReference type="AlphaFoldDB" id="A0A0F5VGZ9"/>
<dbReference type="Proteomes" id="UP000033633">
    <property type="component" value="Unassembled WGS sequence"/>
</dbReference>
<comment type="caution">
    <text evidence="2">The sequence shown here is derived from an EMBL/GenBank/DDBJ whole genome shotgun (WGS) entry which is preliminary data.</text>
</comment>
<evidence type="ECO:0000313" key="3">
    <source>
        <dbReference type="Proteomes" id="UP000033633"/>
    </source>
</evidence>
<gene>
    <name evidence="2" type="ORF">KY46_00755</name>
</gene>
<dbReference type="RefSeq" id="WP_046218723.1">
    <property type="nucleotide sequence ID" value="NZ_JWYV01000001.1"/>
</dbReference>
<dbReference type="PATRIC" id="fig|265726.11.peg.162"/>
<organism evidence="2 3">
    <name type="scientific">Photobacterium halotolerans</name>
    <dbReference type="NCBI Taxonomy" id="265726"/>
    <lineage>
        <taxon>Bacteria</taxon>
        <taxon>Pseudomonadati</taxon>
        <taxon>Pseudomonadota</taxon>
        <taxon>Gammaproteobacteria</taxon>
        <taxon>Vibrionales</taxon>
        <taxon>Vibrionaceae</taxon>
        <taxon>Photobacterium</taxon>
    </lineage>
</organism>
<evidence type="ECO:0000256" key="1">
    <source>
        <dbReference type="SAM" id="MobiDB-lite"/>
    </source>
</evidence>
<dbReference type="STRING" id="265726.KY46_00755"/>
<name>A0A0F5VGZ9_9GAMM</name>
<sequence>MAKESGWIIVATEGTTVDGRTITANWIKDMAEQYSQDEYTALIWPEHKRSYWQEFDGKNWGTVDALKAEKKDGALRLFAKITANQYLLDANKDGQKLFTSIEPNPDYRGKGRCYLMGLAVTDSPASTGTSRLKFSMGNTECEREYSQLEPFEFVADEPDMNAFKRLYHAMESFFKAGDTAPPVTSTTAEDTDVTEEQLKAALKEQFSTMKTELKTELEESLTAKFSQNLQESGPDEGADAGKDKPAEMQTFSTESFTKALQEGLKPLTDKVDGLAQKFAALNVEADGQRPAGEGSDADKMEVF</sequence>